<dbReference type="AlphaFoldDB" id="A0A6A6S7P5"/>
<keyword evidence="1" id="KW-0732">Signal</keyword>
<keyword evidence="3" id="KW-1185">Reference proteome</keyword>
<proteinExistence type="predicted"/>
<keyword evidence="2" id="KW-0326">Glycosidase</keyword>
<reference evidence="2" key="1">
    <citation type="journal article" date="2020" name="Stud. Mycol.">
        <title>101 Dothideomycetes genomes: a test case for predicting lifestyles and emergence of pathogens.</title>
        <authorList>
            <person name="Haridas S."/>
            <person name="Albert R."/>
            <person name="Binder M."/>
            <person name="Bloem J."/>
            <person name="Labutti K."/>
            <person name="Salamov A."/>
            <person name="Andreopoulos B."/>
            <person name="Baker S."/>
            <person name="Barry K."/>
            <person name="Bills G."/>
            <person name="Bluhm B."/>
            <person name="Cannon C."/>
            <person name="Castanera R."/>
            <person name="Culley D."/>
            <person name="Daum C."/>
            <person name="Ezra D."/>
            <person name="Gonzalez J."/>
            <person name="Henrissat B."/>
            <person name="Kuo A."/>
            <person name="Liang C."/>
            <person name="Lipzen A."/>
            <person name="Lutzoni F."/>
            <person name="Magnuson J."/>
            <person name="Mondo S."/>
            <person name="Nolan M."/>
            <person name="Ohm R."/>
            <person name="Pangilinan J."/>
            <person name="Park H.-J."/>
            <person name="Ramirez L."/>
            <person name="Alfaro M."/>
            <person name="Sun H."/>
            <person name="Tritt A."/>
            <person name="Yoshinaga Y."/>
            <person name="Zwiers L.-H."/>
            <person name="Turgeon B."/>
            <person name="Goodwin S."/>
            <person name="Spatafora J."/>
            <person name="Crous P."/>
            <person name="Grigoriev I."/>
        </authorList>
    </citation>
    <scope>NUCLEOTIDE SEQUENCE</scope>
    <source>
        <strain evidence="2">CBS 473.64</strain>
    </source>
</reference>
<keyword evidence="2" id="KW-0378">Hydrolase</keyword>
<dbReference type="Proteomes" id="UP000799753">
    <property type="component" value="Unassembled WGS sequence"/>
</dbReference>
<dbReference type="Pfam" id="PF03663">
    <property type="entry name" value="Glyco_hydro_76"/>
    <property type="match status" value="1"/>
</dbReference>
<evidence type="ECO:0000313" key="2">
    <source>
        <dbReference type="EMBL" id="KAF2643886.1"/>
    </source>
</evidence>
<accession>A0A6A6S7P5</accession>
<feature type="chain" id="PRO_5025493670" evidence="1">
    <location>
        <begin position="23"/>
        <end position="425"/>
    </location>
</feature>
<evidence type="ECO:0000256" key="1">
    <source>
        <dbReference type="SAM" id="SignalP"/>
    </source>
</evidence>
<dbReference type="InterPro" id="IPR005198">
    <property type="entry name" value="Glyco_hydro_76"/>
</dbReference>
<name>A0A6A6S7P5_9PLEO</name>
<dbReference type="GO" id="GO:0016798">
    <property type="term" value="F:hydrolase activity, acting on glycosyl bonds"/>
    <property type="evidence" value="ECO:0007669"/>
    <property type="project" value="UniProtKB-KW"/>
</dbReference>
<dbReference type="InterPro" id="IPR053169">
    <property type="entry name" value="MUG_Protein"/>
</dbReference>
<evidence type="ECO:0000313" key="3">
    <source>
        <dbReference type="Proteomes" id="UP000799753"/>
    </source>
</evidence>
<organism evidence="2 3">
    <name type="scientific">Massarina eburnea CBS 473.64</name>
    <dbReference type="NCBI Taxonomy" id="1395130"/>
    <lineage>
        <taxon>Eukaryota</taxon>
        <taxon>Fungi</taxon>
        <taxon>Dikarya</taxon>
        <taxon>Ascomycota</taxon>
        <taxon>Pezizomycotina</taxon>
        <taxon>Dothideomycetes</taxon>
        <taxon>Pleosporomycetidae</taxon>
        <taxon>Pleosporales</taxon>
        <taxon>Massarineae</taxon>
        <taxon>Massarinaceae</taxon>
        <taxon>Massarina</taxon>
    </lineage>
</organism>
<dbReference type="SUPFAM" id="SSF48208">
    <property type="entry name" value="Six-hairpin glycosidases"/>
    <property type="match status" value="1"/>
</dbReference>
<feature type="signal peptide" evidence="1">
    <location>
        <begin position="1"/>
        <end position="22"/>
    </location>
</feature>
<sequence>MYPSSLFQALLLSSALVPNTFAQNITDPTKRAELSLTALQIWYNAGTGLWNGAGWWNSANAMTVVSNLAKIDSSKTVQDLASRIFSNTIVQAPAKNPQPGVEGTSAKRDDSIIIGSGYNKSIGADDQYITTFPLEWGMNGEYVDVKSLPIYNPKQAAVAASANPSDWLDGFYDDDLWWALGWIGAYDVTKDTKYLNLASGIFKAVTKAWPTNCGNGGIWWSWQKNYANAIANELFLSTAAHLANRVNASDKAYYVDWAQKEINWFLSTGMINERGTINDGLNSNCKNNNMTAWSYNQGVILSGLVELNKAAPNSTYLTIASKIAKAAITELSDSNNVLHDKCGPLCGGDASQFKGIFSRGLQALQEVAPDDVFNKSIQANANSIWNNNRDEGNMLSINWAGPFIAPPNATTHSSAMDALVAAITA</sequence>
<dbReference type="OrthoDB" id="9984024at2759"/>
<dbReference type="InterPro" id="IPR008928">
    <property type="entry name" value="6-hairpin_glycosidase_sf"/>
</dbReference>
<dbReference type="PANTHER" id="PTHR47791">
    <property type="entry name" value="MEIOTICALLY UP-REGULATED GENE 191 PROTEIN"/>
    <property type="match status" value="1"/>
</dbReference>
<dbReference type="EMBL" id="MU006779">
    <property type="protein sequence ID" value="KAF2643886.1"/>
    <property type="molecule type" value="Genomic_DNA"/>
</dbReference>
<protein>
    <submittedName>
        <fullName evidence="2">Six-hairpin glycosidase</fullName>
    </submittedName>
</protein>
<gene>
    <name evidence="2" type="ORF">P280DRAFT_487784</name>
</gene>
<dbReference type="GO" id="GO:0005975">
    <property type="term" value="P:carbohydrate metabolic process"/>
    <property type="evidence" value="ECO:0007669"/>
    <property type="project" value="InterPro"/>
</dbReference>
<dbReference type="Gene3D" id="1.50.10.20">
    <property type="match status" value="1"/>
</dbReference>
<dbReference type="PANTHER" id="PTHR47791:SF1">
    <property type="entry name" value="ENDO MANNANASE, GH76 FAMILY (EUROFUNG)"/>
    <property type="match status" value="1"/>
</dbReference>